<feature type="transmembrane region" description="Helical" evidence="8">
    <location>
        <begin position="261"/>
        <end position="287"/>
    </location>
</feature>
<protein>
    <recommendedName>
        <fullName evidence="9">Glycosyltransferase 2-like domain-containing protein</fullName>
    </recommendedName>
</protein>
<dbReference type="Pfam" id="PF00535">
    <property type="entry name" value="Glycos_transf_2"/>
    <property type="match status" value="1"/>
</dbReference>
<keyword evidence="6 8" id="KW-1133">Transmembrane helix</keyword>
<keyword evidence="1" id="KW-1003">Cell membrane</keyword>
<keyword evidence="4 8" id="KW-0812">Transmembrane</keyword>
<evidence type="ECO:0000256" key="5">
    <source>
        <dbReference type="ARBA" id="ARBA00022985"/>
    </source>
</evidence>
<evidence type="ECO:0000259" key="9">
    <source>
        <dbReference type="Pfam" id="PF00535"/>
    </source>
</evidence>
<gene>
    <name evidence="10" type="ORF">A3B34_02190</name>
</gene>
<dbReference type="GO" id="GO:0005886">
    <property type="term" value="C:plasma membrane"/>
    <property type="evidence" value="ECO:0007669"/>
    <property type="project" value="TreeGrafter"/>
</dbReference>
<dbReference type="EMBL" id="MHQR01000012">
    <property type="protein sequence ID" value="OHA07826.1"/>
    <property type="molecule type" value="Genomic_DNA"/>
</dbReference>
<keyword evidence="3" id="KW-0808">Transferase</keyword>
<name>A0A1G2L868_9BACT</name>
<keyword evidence="7 8" id="KW-0472">Membrane</keyword>
<dbReference type="PANTHER" id="PTHR48090:SF3">
    <property type="entry name" value="UNDECAPRENYL-PHOSPHATE 4-DEOXY-4-FORMAMIDO-L-ARABINOSE TRANSFERASE"/>
    <property type="match status" value="1"/>
</dbReference>
<evidence type="ECO:0000256" key="8">
    <source>
        <dbReference type="SAM" id="Phobius"/>
    </source>
</evidence>
<dbReference type="GO" id="GO:0009103">
    <property type="term" value="P:lipopolysaccharide biosynthetic process"/>
    <property type="evidence" value="ECO:0007669"/>
    <property type="project" value="UniProtKB-KW"/>
</dbReference>
<feature type="transmembrane region" description="Helical" evidence="8">
    <location>
        <begin position="225"/>
        <end position="249"/>
    </location>
</feature>
<keyword evidence="5" id="KW-0448">Lipopolysaccharide biosynthesis</keyword>
<evidence type="ECO:0000256" key="3">
    <source>
        <dbReference type="ARBA" id="ARBA00022679"/>
    </source>
</evidence>
<comment type="caution">
    <text evidence="10">The sequence shown here is derived from an EMBL/GenBank/DDBJ whole genome shotgun (WGS) entry which is preliminary data.</text>
</comment>
<evidence type="ECO:0000313" key="11">
    <source>
        <dbReference type="Proteomes" id="UP000176510"/>
    </source>
</evidence>
<dbReference type="AlphaFoldDB" id="A0A1G2L868"/>
<evidence type="ECO:0000256" key="4">
    <source>
        <dbReference type="ARBA" id="ARBA00022692"/>
    </source>
</evidence>
<sequence>MISIVVPVYNEEENVARLYGKITDVMRRLGEPYEVIFSDNASTDKTLEKLRTLPKITILRLARNYGQTSNLDAAIHEAKGDIIITMDGDLQNDPEDIPALIGKIKEGYDVVSGWRQERNDSFGRRILSRSANWLTAKVTGLALHDSACALKAYKREVLEDVRLYGEMHVFLPALLYMRGATVAEIPVRHHARQFGISKHYFMKAVKDISDLITIKFLSSMNGRPLVFFGGAGVISIIVGFVIAFVSIYLKLADIRNFGQTPLPIFAIFFVLSGFIFFMLGFLAELMLRIYYETSHKTPYTIKEKIVVGKENSAI</sequence>
<dbReference type="PANTHER" id="PTHR48090">
    <property type="entry name" value="UNDECAPRENYL-PHOSPHATE 4-DEOXY-4-FORMAMIDO-L-ARABINOSE TRANSFERASE-RELATED"/>
    <property type="match status" value="1"/>
</dbReference>
<proteinExistence type="predicted"/>
<dbReference type="InterPro" id="IPR029044">
    <property type="entry name" value="Nucleotide-diphossugar_trans"/>
</dbReference>
<evidence type="ECO:0000256" key="1">
    <source>
        <dbReference type="ARBA" id="ARBA00022475"/>
    </source>
</evidence>
<evidence type="ECO:0000256" key="6">
    <source>
        <dbReference type="ARBA" id="ARBA00022989"/>
    </source>
</evidence>
<dbReference type="InterPro" id="IPR050256">
    <property type="entry name" value="Glycosyltransferase_2"/>
</dbReference>
<dbReference type="InterPro" id="IPR001173">
    <property type="entry name" value="Glyco_trans_2-like"/>
</dbReference>
<dbReference type="GO" id="GO:0099621">
    <property type="term" value="F:undecaprenyl-phosphate 4-deoxy-4-formamido-L-arabinose transferase activity"/>
    <property type="evidence" value="ECO:0007669"/>
    <property type="project" value="TreeGrafter"/>
</dbReference>
<evidence type="ECO:0000256" key="2">
    <source>
        <dbReference type="ARBA" id="ARBA00022676"/>
    </source>
</evidence>
<feature type="domain" description="Glycosyltransferase 2-like" evidence="9">
    <location>
        <begin position="3"/>
        <end position="161"/>
    </location>
</feature>
<evidence type="ECO:0000256" key="7">
    <source>
        <dbReference type="ARBA" id="ARBA00023136"/>
    </source>
</evidence>
<reference evidence="10 11" key="1">
    <citation type="journal article" date="2016" name="Nat. Commun.">
        <title>Thousands of microbial genomes shed light on interconnected biogeochemical processes in an aquifer system.</title>
        <authorList>
            <person name="Anantharaman K."/>
            <person name="Brown C.T."/>
            <person name="Hug L.A."/>
            <person name="Sharon I."/>
            <person name="Castelle C.J."/>
            <person name="Probst A.J."/>
            <person name="Thomas B.C."/>
            <person name="Singh A."/>
            <person name="Wilkins M.J."/>
            <person name="Karaoz U."/>
            <person name="Brodie E.L."/>
            <person name="Williams K.H."/>
            <person name="Hubbard S.S."/>
            <person name="Banfield J.F."/>
        </authorList>
    </citation>
    <scope>NUCLEOTIDE SEQUENCE [LARGE SCALE GENOMIC DNA]</scope>
</reference>
<dbReference type="STRING" id="1802279.A3B34_02190"/>
<dbReference type="Gene3D" id="3.90.550.10">
    <property type="entry name" value="Spore Coat Polysaccharide Biosynthesis Protein SpsA, Chain A"/>
    <property type="match status" value="1"/>
</dbReference>
<dbReference type="CDD" id="cd04187">
    <property type="entry name" value="DPM1_like_bac"/>
    <property type="match status" value="1"/>
</dbReference>
<evidence type="ECO:0000313" key="10">
    <source>
        <dbReference type="EMBL" id="OHA07826.1"/>
    </source>
</evidence>
<accession>A0A1G2L868</accession>
<dbReference type="SUPFAM" id="SSF53448">
    <property type="entry name" value="Nucleotide-diphospho-sugar transferases"/>
    <property type="match status" value="1"/>
</dbReference>
<keyword evidence="2" id="KW-0328">Glycosyltransferase</keyword>
<dbReference type="Proteomes" id="UP000176510">
    <property type="component" value="Unassembled WGS sequence"/>
</dbReference>
<organism evidence="10 11">
    <name type="scientific">Candidatus Sungbacteria bacterium RIFCSPLOWO2_01_FULL_54_21</name>
    <dbReference type="NCBI Taxonomy" id="1802279"/>
    <lineage>
        <taxon>Bacteria</taxon>
        <taxon>Candidatus Sungiibacteriota</taxon>
    </lineage>
</organism>